<keyword evidence="1" id="KW-0233">DNA recombination</keyword>
<dbReference type="InterPro" id="IPR002104">
    <property type="entry name" value="Integrase_catalytic"/>
</dbReference>
<dbReference type="InterPro" id="IPR013762">
    <property type="entry name" value="Integrase-like_cat_sf"/>
</dbReference>
<evidence type="ECO:0000259" key="2">
    <source>
        <dbReference type="PROSITE" id="PS51898"/>
    </source>
</evidence>
<sequence length="355" mass="41420">MQRSTILFHSVIKSDKTKKLYNMHIRQFREYFIIKDNASLVSIGPKKIQTMIEDFILYQRSKNLSYGSVHNTICALKLFFEMNDVVCNWTKIKKMKPEKVKTRGDMPYTTEQLRVILKQVSKSELWTALVHFIASSGVREGFSEELRVKDLADFKDGCKSVKVYADSKDEYFTFIHQEAVQALEEYFEYRRSKGESIGPDSWVFTTALNPNEPMTTNLISSWFAKIVKRTSVNRGECINGRYDIQIVYGMRKRWNTILKSNSKINSNIAEKLFGHSTTIPLDNHYFKPTLEVIFEEYQKAIPDLLIDETMRLKQELEIKDRQLSSIEAKDQTINNMQHTISMLEMNLKLIEAKLS</sequence>
<dbReference type="EMBL" id="KF900997">
    <property type="protein sequence ID" value="AIF14287.1"/>
    <property type="molecule type" value="Genomic_DNA"/>
</dbReference>
<dbReference type="GO" id="GO:0015074">
    <property type="term" value="P:DNA integration"/>
    <property type="evidence" value="ECO:0007669"/>
    <property type="project" value="InterPro"/>
</dbReference>
<dbReference type="InterPro" id="IPR011010">
    <property type="entry name" value="DNA_brk_join_enz"/>
</dbReference>
<gene>
    <name evidence="3" type="primary">xerD</name>
</gene>
<proteinExistence type="predicted"/>
<dbReference type="PROSITE" id="PS51898">
    <property type="entry name" value="TYR_RECOMBINASE"/>
    <property type="match status" value="1"/>
</dbReference>
<dbReference type="AlphaFoldDB" id="A0A075HIN3"/>
<dbReference type="Gene3D" id="1.10.443.10">
    <property type="entry name" value="Intergrase catalytic core"/>
    <property type="match status" value="1"/>
</dbReference>
<evidence type="ECO:0000256" key="1">
    <source>
        <dbReference type="ARBA" id="ARBA00023172"/>
    </source>
</evidence>
<feature type="domain" description="Tyr recombinase" evidence="2">
    <location>
        <begin position="103"/>
        <end position="298"/>
    </location>
</feature>
<organism evidence="3">
    <name type="scientific">uncultured marine thaumarchaeote KM3_67_A04</name>
    <dbReference type="NCBI Taxonomy" id="1456230"/>
    <lineage>
        <taxon>Archaea</taxon>
        <taxon>Nitrososphaerota</taxon>
        <taxon>environmental samples</taxon>
    </lineage>
</organism>
<dbReference type="GO" id="GO:0006310">
    <property type="term" value="P:DNA recombination"/>
    <property type="evidence" value="ECO:0007669"/>
    <property type="project" value="UniProtKB-KW"/>
</dbReference>
<dbReference type="SUPFAM" id="SSF56349">
    <property type="entry name" value="DNA breaking-rejoining enzymes"/>
    <property type="match status" value="1"/>
</dbReference>
<dbReference type="GO" id="GO:0003677">
    <property type="term" value="F:DNA binding"/>
    <property type="evidence" value="ECO:0007669"/>
    <property type="project" value="InterPro"/>
</dbReference>
<accession>A0A075HIN3</accession>
<reference evidence="3" key="1">
    <citation type="journal article" date="2014" name="Genome Biol. Evol.">
        <title>Pangenome evidence for extensive interdomain horizontal transfer affecting lineage core and shell genes in uncultured planktonic thaumarchaeota and euryarchaeota.</title>
        <authorList>
            <person name="Deschamps P."/>
            <person name="Zivanovic Y."/>
            <person name="Moreira D."/>
            <person name="Rodriguez-Valera F."/>
            <person name="Lopez-Garcia P."/>
        </authorList>
    </citation>
    <scope>NUCLEOTIDE SEQUENCE</scope>
</reference>
<evidence type="ECO:0000313" key="3">
    <source>
        <dbReference type="EMBL" id="AIF14287.1"/>
    </source>
</evidence>
<protein>
    <submittedName>
        <fullName evidence="3">Integrase family protein (XerD)</fullName>
    </submittedName>
</protein>
<name>A0A075HIN3_9ARCH</name>